<evidence type="ECO:0000256" key="1">
    <source>
        <dbReference type="SAM" id="Phobius"/>
    </source>
</evidence>
<accession>A0AAV5U116</accession>
<evidence type="ECO:0000313" key="2">
    <source>
        <dbReference type="EMBL" id="GMT00258.1"/>
    </source>
</evidence>
<evidence type="ECO:0000313" key="3">
    <source>
        <dbReference type="Proteomes" id="UP001432027"/>
    </source>
</evidence>
<organism evidence="2 3">
    <name type="scientific">Pristionchus entomophagus</name>
    <dbReference type="NCBI Taxonomy" id="358040"/>
    <lineage>
        <taxon>Eukaryota</taxon>
        <taxon>Metazoa</taxon>
        <taxon>Ecdysozoa</taxon>
        <taxon>Nematoda</taxon>
        <taxon>Chromadorea</taxon>
        <taxon>Rhabditida</taxon>
        <taxon>Rhabditina</taxon>
        <taxon>Diplogasteromorpha</taxon>
        <taxon>Diplogasteroidea</taxon>
        <taxon>Neodiplogasteridae</taxon>
        <taxon>Pristionchus</taxon>
    </lineage>
</organism>
<keyword evidence="1" id="KW-0472">Membrane</keyword>
<proteinExistence type="predicted"/>
<name>A0AAV5U116_9BILA</name>
<gene>
    <name evidence="2" type="ORF">PENTCL1PPCAC_22432</name>
</gene>
<comment type="caution">
    <text evidence="2">The sequence shown here is derived from an EMBL/GenBank/DDBJ whole genome shotgun (WGS) entry which is preliminary data.</text>
</comment>
<feature type="transmembrane region" description="Helical" evidence="1">
    <location>
        <begin position="6"/>
        <end position="29"/>
    </location>
</feature>
<sequence>MGVKEGGGGSFLGIGSIGSISTFILLFLLGSMGSSTGSQDETTQFWTIHGTLLNICTHHLDSPHHLRGVHTSKSRHVGVHSSISSQLIGVLHHFFVCSLEGESLPGHSICLSLLHFL</sequence>
<reference evidence="2" key="1">
    <citation type="submission" date="2023-10" db="EMBL/GenBank/DDBJ databases">
        <title>Genome assembly of Pristionchus species.</title>
        <authorList>
            <person name="Yoshida K."/>
            <person name="Sommer R.J."/>
        </authorList>
    </citation>
    <scope>NUCLEOTIDE SEQUENCE</scope>
    <source>
        <strain evidence="2">RS0144</strain>
    </source>
</reference>
<keyword evidence="3" id="KW-1185">Reference proteome</keyword>
<dbReference type="AlphaFoldDB" id="A0AAV5U116"/>
<dbReference type="EMBL" id="BTSX01000005">
    <property type="protein sequence ID" value="GMT00258.1"/>
    <property type="molecule type" value="Genomic_DNA"/>
</dbReference>
<keyword evidence="1" id="KW-0812">Transmembrane</keyword>
<dbReference type="Proteomes" id="UP001432027">
    <property type="component" value="Unassembled WGS sequence"/>
</dbReference>
<keyword evidence="1" id="KW-1133">Transmembrane helix</keyword>
<protein>
    <submittedName>
        <fullName evidence="2">Uncharacterized protein</fullName>
    </submittedName>
</protein>